<reference evidence="7" key="1">
    <citation type="journal article" date="2015" name="J. Eukaryot. Microbiol.">
        <title>Chloroplast Genome Evolution in the Euglenaceae.</title>
        <authorList>
            <person name="Bennett M.S."/>
            <person name="Triemer R.E."/>
        </authorList>
    </citation>
    <scope>NUCLEOTIDE SEQUENCE</scope>
    <source>
        <strain evidence="7">SAG 1224-5/15</strain>
    </source>
</reference>
<comment type="similarity">
    <text evidence="1 4 5">Belongs to the universal ribosomal protein uS2 family.</text>
</comment>
<dbReference type="PANTHER" id="PTHR12534:SF0">
    <property type="entry name" value="SMALL RIBOSOMAL SUBUNIT PROTEIN US2M"/>
    <property type="match status" value="1"/>
</dbReference>
<gene>
    <name evidence="4 7" type="primary">rps2</name>
</gene>
<keyword evidence="3 4" id="KW-0687">Ribonucleoprotein</keyword>
<dbReference type="Pfam" id="PF00318">
    <property type="entry name" value="Ribosomal_S2"/>
    <property type="match status" value="1"/>
</dbReference>
<evidence type="ECO:0000256" key="2">
    <source>
        <dbReference type="ARBA" id="ARBA00022980"/>
    </source>
</evidence>
<dbReference type="GO" id="GO:0009507">
    <property type="term" value="C:chloroplast"/>
    <property type="evidence" value="ECO:0007669"/>
    <property type="project" value="UniProtKB-SubCell"/>
</dbReference>
<dbReference type="PROSITE" id="PS00962">
    <property type="entry name" value="RIBOSOMAL_S2_1"/>
    <property type="match status" value="1"/>
</dbReference>
<proteinExistence type="inferred from homology"/>
<keyword evidence="6" id="KW-0175">Coiled coil</keyword>
<dbReference type="PANTHER" id="PTHR12534">
    <property type="entry name" value="30S RIBOSOMAL PROTEIN S2 PROKARYOTIC AND ORGANELLAR"/>
    <property type="match status" value="1"/>
</dbReference>
<dbReference type="EMBL" id="KP686076">
    <property type="protein sequence ID" value="AKL82378.1"/>
    <property type="molecule type" value="Genomic_DNA"/>
</dbReference>
<comment type="subcellular location">
    <subcellularLocation>
        <location evidence="4">Plastid</location>
        <location evidence="4">Chloroplast</location>
    </subcellularLocation>
</comment>
<dbReference type="HAMAP" id="MF_00291_B">
    <property type="entry name" value="Ribosomal_uS2_B"/>
    <property type="match status" value="1"/>
</dbReference>
<dbReference type="InterPro" id="IPR001865">
    <property type="entry name" value="Ribosomal_uS2"/>
</dbReference>
<dbReference type="GO" id="GO:0005763">
    <property type="term" value="C:mitochondrial small ribosomal subunit"/>
    <property type="evidence" value="ECO:0007669"/>
    <property type="project" value="TreeGrafter"/>
</dbReference>
<evidence type="ECO:0000313" key="7">
    <source>
        <dbReference type="EMBL" id="AKL82378.1"/>
    </source>
</evidence>
<evidence type="ECO:0000256" key="3">
    <source>
        <dbReference type="ARBA" id="ARBA00023274"/>
    </source>
</evidence>
<sequence length="240" mass="27920">MITVEKMLNSSVHLGHKVKQWNPRMRIYIYGERKGLHIIDLLQTIVCLKKACNFLIRSVRKGKRALFVCTKRFFSILTQKIALKCNSFFVTKRWLGGILTNWITIKNCINKLKQLSKQKEKHHNLLTKKERLVLKKKKLKLKKYFSGMRDMTERPEIVIIIGQNKEINAVRECKKLGIASITILDTNCDPTLTKYPIPSNDDSILSVSLILSVLCNSINRGVNNKVRQKFDKYKKFKKLS</sequence>
<dbReference type="PRINTS" id="PR00395">
    <property type="entry name" value="RIBOSOMALS2"/>
</dbReference>
<evidence type="ECO:0000256" key="4">
    <source>
        <dbReference type="HAMAP-Rule" id="MF_00291"/>
    </source>
</evidence>
<evidence type="ECO:0000256" key="1">
    <source>
        <dbReference type="ARBA" id="ARBA00006242"/>
    </source>
</evidence>
<dbReference type="Gene3D" id="1.10.287.610">
    <property type="entry name" value="Helix hairpin bin"/>
    <property type="match status" value="1"/>
</dbReference>
<keyword evidence="2 4" id="KW-0689">Ribosomal protein</keyword>
<dbReference type="InterPro" id="IPR023591">
    <property type="entry name" value="Ribosomal_uS2_flav_dom_sf"/>
</dbReference>
<name>A0A0G3VPQ3_EUGGR</name>
<dbReference type="InterPro" id="IPR005706">
    <property type="entry name" value="Ribosomal_uS2_bac/mit/plastid"/>
</dbReference>
<protein>
    <recommendedName>
        <fullName evidence="4">Small ribosomal subunit protein uS2c</fullName>
    </recommendedName>
</protein>
<geneLocation type="chloroplast" evidence="7"/>
<keyword evidence="7" id="KW-0934">Plastid</keyword>
<evidence type="ECO:0000256" key="6">
    <source>
        <dbReference type="SAM" id="Coils"/>
    </source>
</evidence>
<dbReference type="Gene3D" id="3.40.50.10490">
    <property type="entry name" value="Glucose-6-phosphate isomerase like protein, domain 1"/>
    <property type="match status" value="1"/>
</dbReference>
<accession>A0A0G3VPQ3</accession>
<feature type="coiled-coil region" evidence="6">
    <location>
        <begin position="105"/>
        <end position="132"/>
    </location>
</feature>
<dbReference type="SUPFAM" id="SSF52313">
    <property type="entry name" value="Ribosomal protein S2"/>
    <property type="match status" value="1"/>
</dbReference>
<dbReference type="NCBIfam" id="TIGR01011">
    <property type="entry name" value="rpsB_bact"/>
    <property type="match status" value="1"/>
</dbReference>
<organism evidence="7">
    <name type="scientific">Euglena gracilis var. bacillaris</name>
    <dbReference type="NCBI Taxonomy" id="158060"/>
    <lineage>
        <taxon>Eukaryota</taxon>
        <taxon>Discoba</taxon>
        <taxon>Euglenozoa</taxon>
        <taxon>Euglenida</taxon>
        <taxon>Spirocuta</taxon>
        <taxon>Euglenophyceae</taxon>
        <taxon>Euglenales</taxon>
        <taxon>Euglenaceae</taxon>
        <taxon>Euglena</taxon>
    </lineage>
</organism>
<keyword evidence="7" id="KW-0150">Chloroplast</keyword>
<dbReference type="CDD" id="cd01425">
    <property type="entry name" value="RPS2"/>
    <property type="match status" value="1"/>
</dbReference>
<dbReference type="AlphaFoldDB" id="A0A0G3VPQ3"/>
<dbReference type="SMR" id="A0A0G3VPQ3"/>
<evidence type="ECO:0000256" key="5">
    <source>
        <dbReference type="RuleBase" id="RU003631"/>
    </source>
</evidence>
<dbReference type="GO" id="GO:0003735">
    <property type="term" value="F:structural constituent of ribosome"/>
    <property type="evidence" value="ECO:0007669"/>
    <property type="project" value="InterPro"/>
</dbReference>
<dbReference type="InterPro" id="IPR018130">
    <property type="entry name" value="Ribosomal_uS2_CS"/>
</dbReference>
<dbReference type="GO" id="GO:0006412">
    <property type="term" value="P:translation"/>
    <property type="evidence" value="ECO:0007669"/>
    <property type="project" value="UniProtKB-UniRule"/>
</dbReference>
<dbReference type="PROSITE" id="PS00963">
    <property type="entry name" value="RIBOSOMAL_S2_2"/>
    <property type="match status" value="1"/>
</dbReference>